<proteinExistence type="inferred from homology"/>
<keyword evidence="5 12" id="KW-0812">Transmembrane</keyword>
<dbReference type="InterPro" id="IPR000917">
    <property type="entry name" value="Sulfatase_N"/>
</dbReference>
<reference evidence="15" key="1">
    <citation type="submission" date="2015-04" db="EMBL/GenBank/DDBJ databases">
        <authorList>
            <person name="Schardt J."/>
            <person name="Mueller-Herbst S."/>
            <person name="Scherer S."/>
            <person name="Huptas C."/>
        </authorList>
    </citation>
    <scope>NUCLEOTIDE SEQUENCE [LARGE SCALE GENOMIC DNA]</scope>
    <source>
        <strain evidence="15">Kiel-L1</strain>
    </source>
</reference>
<feature type="binding site" evidence="11">
    <location>
        <position position="272"/>
    </location>
    <ligand>
        <name>Mn(2+)</name>
        <dbReference type="ChEBI" id="CHEBI:29035"/>
    </ligand>
</feature>
<evidence type="ECO:0000256" key="4">
    <source>
        <dbReference type="ARBA" id="ARBA00022475"/>
    </source>
</evidence>
<comment type="pathway">
    <text evidence="2">Cell wall biogenesis; lipoteichoic acid biosynthesis.</text>
</comment>
<keyword evidence="4 8" id="KW-1003">Cell membrane</keyword>
<feature type="transmembrane region" description="Helical" evidence="12">
    <location>
        <begin position="26"/>
        <end position="47"/>
    </location>
</feature>
<evidence type="ECO:0000256" key="3">
    <source>
        <dbReference type="ARBA" id="ARBA00009983"/>
    </source>
</evidence>
<feature type="binding site" evidence="11">
    <location>
        <position position="448"/>
    </location>
    <ligand>
        <name>Mn(2+)</name>
        <dbReference type="ChEBI" id="CHEBI:29035"/>
    </ligand>
</feature>
<feature type="domain" description="Sulfatase N-terminal" evidence="13">
    <location>
        <begin position="222"/>
        <end position="515"/>
    </location>
</feature>
<dbReference type="AlphaFoldDB" id="A0A3D8TPR6"/>
<feature type="transmembrane region" description="Helical" evidence="12">
    <location>
        <begin position="54"/>
        <end position="73"/>
    </location>
</feature>
<dbReference type="RefSeq" id="WP_115752831.1">
    <property type="nucleotide sequence ID" value="NZ_LARY01000002.1"/>
</dbReference>
<evidence type="ECO:0000256" key="6">
    <source>
        <dbReference type="ARBA" id="ARBA00022989"/>
    </source>
</evidence>
<dbReference type="PIRSF" id="PIRSF005091">
    <property type="entry name" value="Mmb_sulf_HI1246"/>
    <property type="match status" value="1"/>
</dbReference>
<evidence type="ECO:0000256" key="10">
    <source>
        <dbReference type="PIRSR" id="PIRSR005091-2"/>
    </source>
</evidence>
<feature type="binding site" evidence="10">
    <location>
        <position position="388"/>
    </location>
    <ligand>
        <name>substrate</name>
    </ligand>
</feature>
<dbReference type="EMBL" id="LARY01000002">
    <property type="protein sequence ID" value="RDX00594.1"/>
    <property type="molecule type" value="Genomic_DNA"/>
</dbReference>
<keyword evidence="10" id="KW-0479">Metal-binding</keyword>
<dbReference type="InterPro" id="IPR050448">
    <property type="entry name" value="OpgB/LTA_synthase_biosynth"/>
</dbReference>
<evidence type="ECO:0000256" key="12">
    <source>
        <dbReference type="SAM" id="Phobius"/>
    </source>
</evidence>
<feature type="active site" evidence="9">
    <location>
        <position position="272"/>
    </location>
</feature>
<feature type="binding site" evidence="11">
    <location>
        <position position="230"/>
    </location>
    <ligand>
        <name>Mn(2+)</name>
        <dbReference type="ChEBI" id="CHEBI:29035"/>
    </ligand>
</feature>
<dbReference type="GO" id="GO:0005886">
    <property type="term" value="C:plasma membrane"/>
    <property type="evidence" value="ECO:0007669"/>
    <property type="project" value="UniProtKB-SubCell"/>
</dbReference>
<feature type="transmembrane region" description="Helical" evidence="12">
    <location>
        <begin position="141"/>
        <end position="160"/>
    </location>
</feature>
<evidence type="ECO:0000259" key="13">
    <source>
        <dbReference type="Pfam" id="PF00884"/>
    </source>
</evidence>
<evidence type="ECO:0000256" key="2">
    <source>
        <dbReference type="ARBA" id="ARBA00004936"/>
    </source>
</evidence>
<dbReference type="Gene3D" id="3.30.1120.170">
    <property type="match status" value="1"/>
</dbReference>
<evidence type="ECO:0000256" key="7">
    <source>
        <dbReference type="ARBA" id="ARBA00023136"/>
    </source>
</evidence>
<evidence type="ECO:0000256" key="11">
    <source>
        <dbReference type="PIRSR" id="PIRSR005091-3"/>
    </source>
</evidence>
<accession>A0A3D8TPR6</accession>
<evidence type="ECO:0000313" key="15">
    <source>
        <dbReference type="Proteomes" id="UP000257055"/>
    </source>
</evidence>
<evidence type="ECO:0000256" key="9">
    <source>
        <dbReference type="PIRSR" id="PIRSR005091-1"/>
    </source>
</evidence>
<keyword evidence="6 12" id="KW-1133">Transmembrane helix</keyword>
<dbReference type="Gene3D" id="3.40.720.10">
    <property type="entry name" value="Alkaline Phosphatase, subunit A"/>
    <property type="match status" value="1"/>
</dbReference>
<keyword evidence="15" id="KW-1185">Reference proteome</keyword>
<dbReference type="Proteomes" id="UP000257055">
    <property type="component" value="Unassembled WGS sequence"/>
</dbReference>
<evidence type="ECO:0000313" key="14">
    <source>
        <dbReference type="EMBL" id="RDX00594.1"/>
    </source>
</evidence>
<dbReference type="GO" id="GO:0046872">
    <property type="term" value="F:metal ion binding"/>
    <property type="evidence" value="ECO:0007669"/>
    <property type="project" value="UniProtKB-KW"/>
</dbReference>
<evidence type="ECO:0000256" key="1">
    <source>
        <dbReference type="ARBA" id="ARBA00004651"/>
    </source>
</evidence>
<dbReference type="PANTHER" id="PTHR47371">
    <property type="entry name" value="LIPOTEICHOIC ACID SYNTHASE"/>
    <property type="match status" value="1"/>
</dbReference>
<dbReference type="PANTHER" id="PTHR47371:SF3">
    <property type="entry name" value="PHOSPHOGLYCEROL TRANSFERASE I"/>
    <property type="match status" value="1"/>
</dbReference>
<dbReference type="SUPFAM" id="SSF53649">
    <property type="entry name" value="Alkaline phosphatase-like"/>
    <property type="match status" value="1"/>
</dbReference>
<dbReference type="CDD" id="cd16015">
    <property type="entry name" value="LTA_synthase"/>
    <property type="match status" value="1"/>
</dbReference>
<protein>
    <submittedName>
        <fullName evidence="14">Membrane sulfatase</fullName>
    </submittedName>
</protein>
<comment type="similarity">
    <text evidence="3 8">Belongs to the LTA synthase family.</text>
</comment>
<evidence type="ECO:0000256" key="5">
    <source>
        <dbReference type="ARBA" id="ARBA00022692"/>
    </source>
</evidence>
<dbReference type="InterPro" id="IPR017850">
    <property type="entry name" value="Alkaline_phosphatase_core_sf"/>
</dbReference>
<comment type="subcellular location">
    <subcellularLocation>
        <location evidence="1">Cell membrane</location>
        <topology evidence="1">Multi-pass membrane protein</topology>
    </subcellularLocation>
</comment>
<gene>
    <name evidence="14" type="ORF">UR08_06240</name>
</gene>
<feature type="binding site" evidence="11">
    <location>
        <position position="449"/>
    </location>
    <ligand>
        <name>Mn(2+)</name>
        <dbReference type="ChEBI" id="CHEBI:29035"/>
    </ligand>
</feature>
<feature type="transmembrane region" description="Helical" evidence="12">
    <location>
        <begin position="105"/>
        <end position="125"/>
    </location>
</feature>
<dbReference type="Pfam" id="PF00884">
    <property type="entry name" value="Sulfatase"/>
    <property type="match status" value="1"/>
</dbReference>
<name>A0A3D8TPR6_9LIST</name>
<dbReference type="InterPro" id="IPR012160">
    <property type="entry name" value="LtaS-like"/>
</dbReference>
<evidence type="ECO:0000256" key="8">
    <source>
        <dbReference type="PIRNR" id="PIRNR005091"/>
    </source>
</evidence>
<organism evidence="14 15">
    <name type="scientific">Listeria kieliensis</name>
    <dbReference type="NCBI Taxonomy" id="1621700"/>
    <lineage>
        <taxon>Bacteria</taxon>
        <taxon>Bacillati</taxon>
        <taxon>Bacillota</taxon>
        <taxon>Bacilli</taxon>
        <taxon>Bacillales</taxon>
        <taxon>Listeriaceae</taxon>
        <taxon>Listeria</taxon>
    </lineage>
</organism>
<comment type="caution">
    <text evidence="14">The sequence shown here is derived from an EMBL/GenBank/DDBJ whole genome shotgun (WGS) entry which is preliminary data.</text>
</comment>
<sequence>MLIIYLLLIVGQFAFAYFQIFQDPSFLSFIADLAFVFLILLLVHAFVKERYHVYVYAGLTFIVGVLMLVFVLYSRFYHEIPTYHSFSLIGEVGVVKDSASSLLKWYDWLFFANLLLLPVVLYLRLKKHVSFKSFRIKRNSFGAIVSILVLLIGLFTYDMMNKNIISDTKRAEKMGVFTFNLATAFTGTAHVRAADLNAENVQKLKGVTPKKNPKYFGTAKGKNLIIIQLESLQRNLTSVKINGKSITPTLDKLQNETLYSDSFFQTVSKSNTADAEWSVYTSTFPSGYYTNTQTYGNRVIPGLPRVLGKKGYTSATFHTNDASFYNRENFYPAVGFDKFYDRSFFGDEDKIGFSASDEVLYKKSLPVLEEHYNNKEPFYAQLISVSSHMPFKIPEEKQTLTLPADLEGTELGDYFQAVHYADTQLGKFIDELKAKGIWDDSVVVMYGDHHIIDTTALPDNQKKYINRSTELKAQPADDYRIPFFLHAPGIEKTGKINNIGGEIDVMPTVLNLLGIKSDNQIMFGEDILNSKTNFVPERYTMPEGSYFANDYMYAPDESFETGKATHYNGSKMPLNDAVKERFDASRKLLQYSDSYVENFPKQKDEEKQDEK</sequence>
<keyword evidence="7 8" id="KW-0472">Membrane</keyword>
<keyword evidence="10" id="KW-0464">Manganese</keyword>